<evidence type="ECO:0000256" key="1">
    <source>
        <dbReference type="SAM" id="Phobius"/>
    </source>
</evidence>
<dbReference type="Gene3D" id="2.60.120.1440">
    <property type="match status" value="1"/>
</dbReference>
<comment type="caution">
    <text evidence="4">The sequence shown here is derived from an EMBL/GenBank/DDBJ whole genome shotgun (WGS) entry which is preliminary data.</text>
</comment>
<organism evidence="4 5">
    <name type="scientific">Sphingomonas melonis</name>
    <dbReference type="NCBI Taxonomy" id="152682"/>
    <lineage>
        <taxon>Bacteria</taxon>
        <taxon>Pseudomonadati</taxon>
        <taxon>Pseudomonadota</taxon>
        <taxon>Alphaproteobacteria</taxon>
        <taxon>Sphingomonadales</taxon>
        <taxon>Sphingomonadaceae</taxon>
        <taxon>Sphingomonas</taxon>
    </lineage>
</organism>
<evidence type="ECO:0000259" key="3">
    <source>
        <dbReference type="Pfam" id="PF16220"/>
    </source>
</evidence>
<dbReference type="GO" id="GO:0016989">
    <property type="term" value="F:sigma factor antagonist activity"/>
    <property type="evidence" value="ECO:0007669"/>
    <property type="project" value="TreeGrafter"/>
</dbReference>
<evidence type="ECO:0000313" key="4">
    <source>
        <dbReference type="EMBL" id="KIU27654.1"/>
    </source>
</evidence>
<evidence type="ECO:0000259" key="2">
    <source>
        <dbReference type="Pfam" id="PF04773"/>
    </source>
</evidence>
<reference evidence="4 5" key="1">
    <citation type="submission" date="2015-01" db="EMBL/GenBank/DDBJ databases">
        <title>Genome of Sphingomonas taxi strain 30a.</title>
        <authorList>
            <person name="Eevers N."/>
            <person name="Van Hamme J."/>
            <person name="Bottos E."/>
            <person name="Weyens N."/>
            <person name="Vangronsveld J."/>
        </authorList>
    </citation>
    <scope>NUCLEOTIDE SEQUENCE [LARGE SCALE GENOMIC DNA]</scope>
    <source>
        <strain evidence="4 5">30a</strain>
    </source>
</reference>
<sequence length="308" mass="33351">MRPIADAREQRDARAADWAARLATGPLPADRAAEMQRWLALDPRHRGALIRAQAALAALSGRNTAHASPVVAPRRGIGRRAVLAGGAACALAGVFFALRPAPVLATEIGEIRRTPLTDGSTVVLDTATRLQPDFSRDARHVRLEQGRALFRVTHDPARPFVVAAGDIRVRAVGTVFSVEQGDAIDVLVTEGAVEVTGALRPLVLRAGQRGQFRSGALPAVERLTDQDLAHALDWREGRLELYGQTLASAVATINRYNRRPILVPDHALAREPLHGAFRNDDPEGFARVAALSLDARIRIEPDRIIIVR</sequence>
<dbReference type="Proteomes" id="UP000033203">
    <property type="component" value="Unassembled WGS sequence"/>
</dbReference>
<dbReference type="Pfam" id="PF04773">
    <property type="entry name" value="FecR"/>
    <property type="match status" value="1"/>
</dbReference>
<feature type="domain" description="FecR N-terminal" evidence="3">
    <location>
        <begin position="14"/>
        <end position="54"/>
    </location>
</feature>
<evidence type="ECO:0000313" key="5">
    <source>
        <dbReference type="Proteomes" id="UP000033203"/>
    </source>
</evidence>
<dbReference type="InterPro" id="IPR006860">
    <property type="entry name" value="FecR"/>
</dbReference>
<dbReference type="EMBL" id="JXTP01000041">
    <property type="protein sequence ID" value="KIU27654.1"/>
    <property type="molecule type" value="Genomic_DNA"/>
</dbReference>
<feature type="transmembrane region" description="Helical" evidence="1">
    <location>
        <begin position="81"/>
        <end position="98"/>
    </location>
</feature>
<feature type="domain" description="FecR protein" evidence="2">
    <location>
        <begin position="104"/>
        <end position="194"/>
    </location>
</feature>
<dbReference type="Pfam" id="PF16220">
    <property type="entry name" value="DUF4880"/>
    <property type="match status" value="1"/>
</dbReference>
<gene>
    <name evidence="4" type="ORF">SR41_09990</name>
</gene>
<dbReference type="PATRIC" id="fig|1549858.7.peg.1026"/>
<evidence type="ECO:0008006" key="6">
    <source>
        <dbReference type="Google" id="ProtNLM"/>
    </source>
</evidence>
<dbReference type="AlphaFoldDB" id="A0A0D1KT62"/>
<dbReference type="PANTHER" id="PTHR30273">
    <property type="entry name" value="PERIPLASMIC SIGNAL SENSOR AND SIGMA FACTOR ACTIVATOR FECR-RELATED"/>
    <property type="match status" value="1"/>
</dbReference>
<dbReference type="InterPro" id="IPR032623">
    <property type="entry name" value="FecR_N"/>
</dbReference>
<keyword evidence="1" id="KW-0812">Transmembrane</keyword>
<dbReference type="PANTHER" id="PTHR30273:SF2">
    <property type="entry name" value="PROTEIN FECR"/>
    <property type="match status" value="1"/>
</dbReference>
<accession>A0A0D1KT62</accession>
<keyword evidence="1" id="KW-0472">Membrane</keyword>
<dbReference type="PIRSF" id="PIRSF018266">
    <property type="entry name" value="FecR"/>
    <property type="match status" value="1"/>
</dbReference>
<dbReference type="InterPro" id="IPR012373">
    <property type="entry name" value="Ferrdict_sens_TM"/>
</dbReference>
<name>A0A0D1KT62_9SPHN</name>
<proteinExistence type="predicted"/>
<keyword evidence="1" id="KW-1133">Transmembrane helix</keyword>
<protein>
    <recommendedName>
        <fullName evidence="6">FecR protein domain-containing protein</fullName>
    </recommendedName>
</protein>